<gene>
    <name evidence="1" type="ORF">H3L94_04250</name>
</gene>
<name>A0A7D7S5Z9_9NEIS</name>
<dbReference type="Proteomes" id="UP000514752">
    <property type="component" value="Chromosome"/>
</dbReference>
<sequence length="381" mass="39903">MATQNTLTGLIPTLYAALDTVSREMVGMIPAVNRDSSVARAAKGQTVRSPIAKAGELEDVIPGENPKNSGGTTLEYADVTIEHAKAAPILWNGEEQKAIGHTGEYNAILANQFADGMRKLVNSIEQSVAEKALTGASLAYGTEGTVPFGTASDLSDFAGIAKLLDDNGAPVSDRQLVLNSTAMANLRGKQSVLFKVNEAGTQDMLRNGMTDRVQNFALRYSGGIKAHAQGAGTGYQLNGQSAAGLKSLALKAGSGALEAGDIVTIGGVKYIVGKKVSSASDKLELNAGLIAQGNASDAITSFGNFTPNFAFDRNAIVLATRAPALPDGGDSADDAMMLTDPITGLSFEVRVYRQYRRVKYEVAMAWGSAVIKPEHLVVLAH</sequence>
<dbReference type="AlphaFoldDB" id="A0A7D7S5Z9"/>
<evidence type="ECO:0000313" key="2">
    <source>
        <dbReference type="Proteomes" id="UP000514752"/>
    </source>
</evidence>
<accession>A0A7D7S5Z9</accession>
<protein>
    <submittedName>
        <fullName evidence="1">P22 coat-protein 5 family protein</fullName>
    </submittedName>
</protein>
<organism evidence="1 2">
    <name type="scientific">Neisseria shayeganii</name>
    <dbReference type="NCBI Taxonomy" id="607712"/>
    <lineage>
        <taxon>Bacteria</taxon>
        <taxon>Pseudomonadati</taxon>
        <taxon>Pseudomonadota</taxon>
        <taxon>Betaproteobacteria</taxon>
        <taxon>Neisseriales</taxon>
        <taxon>Neisseriaceae</taxon>
        <taxon>Neisseria</taxon>
    </lineage>
</organism>
<dbReference type="EMBL" id="CP059567">
    <property type="protein sequence ID" value="QMT41246.1"/>
    <property type="molecule type" value="Genomic_DNA"/>
</dbReference>
<dbReference type="RefSeq" id="WP_182122792.1">
    <property type="nucleotide sequence ID" value="NZ_CP059567.1"/>
</dbReference>
<evidence type="ECO:0000313" key="1">
    <source>
        <dbReference type="EMBL" id="QMT41246.1"/>
    </source>
</evidence>
<reference evidence="1 2" key="1">
    <citation type="submission" date="2020-07" db="EMBL/GenBank/DDBJ databases">
        <title>Genomic diversity of species in the Neisseriaceae family.</title>
        <authorList>
            <person name="Vincent A.T."/>
            <person name="Bernet E."/>
            <person name="Veyrier F.J."/>
        </authorList>
    </citation>
    <scope>NUCLEOTIDE SEQUENCE [LARGE SCALE GENOMIC DNA]</scope>
    <source>
        <strain evidence="1 2">DSM 22244</strain>
    </source>
</reference>
<dbReference type="KEGG" id="nsg:H3L94_04250"/>
<proteinExistence type="predicted"/>